<dbReference type="EMBL" id="CP021434">
    <property type="protein sequence ID" value="ARU62805.1"/>
    <property type="molecule type" value="Genomic_DNA"/>
</dbReference>
<dbReference type="PROSITE" id="PS00136">
    <property type="entry name" value="SUBTILASE_ASP"/>
    <property type="match status" value="1"/>
</dbReference>
<dbReference type="CDD" id="cd07484">
    <property type="entry name" value="Peptidases_S8_Thermitase_like"/>
    <property type="match status" value="1"/>
</dbReference>
<dbReference type="InterPro" id="IPR023827">
    <property type="entry name" value="Peptidase_S8_Asp-AS"/>
</dbReference>
<evidence type="ECO:0000259" key="11">
    <source>
        <dbReference type="Pfam" id="PF22148"/>
    </source>
</evidence>
<feature type="active site" description="Charge relay system" evidence="7">
    <location>
        <position position="148"/>
    </location>
</feature>
<dbReference type="RefSeq" id="WP_087458155.1">
    <property type="nucleotide sequence ID" value="NZ_CP021434.1"/>
</dbReference>
<dbReference type="Proteomes" id="UP000195437">
    <property type="component" value="Chromosome"/>
</dbReference>
<keyword evidence="6 7" id="KW-0720">Serine protease</keyword>
<reference evidence="13" key="1">
    <citation type="submission" date="2017-05" db="EMBL/GenBank/DDBJ databases">
        <authorList>
            <person name="Sung H."/>
        </authorList>
    </citation>
    <scope>NUCLEOTIDE SEQUENCE [LARGE SCALE GENOMIC DNA]</scope>
    <source>
        <strain evidence="13">AR23208</strain>
    </source>
</reference>
<feature type="chain" id="PRO_5039564030" evidence="9">
    <location>
        <begin position="29"/>
        <end position="391"/>
    </location>
</feature>
<dbReference type="InterPro" id="IPR036852">
    <property type="entry name" value="Peptidase_S8/S53_dom_sf"/>
</dbReference>
<evidence type="ECO:0000256" key="5">
    <source>
        <dbReference type="ARBA" id="ARBA00022801"/>
    </source>
</evidence>
<feature type="active site" description="Charge relay system" evidence="7">
    <location>
        <position position="335"/>
    </location>
</feature>
<dbReference type="Pfam" id="PF22148">
    <property type="entry name" value="Fervidolysin_NPro-like"/>
    <property type="match status" value="1"/>
</dbReference>
<dbReference type="KEGG" id="tum:CBW65_18875"/>
<feature type="active site" description="Charge relay system" evidence="7">
    <location>
        <position position="181"/>
    </location>
</feature>
<feature type="domain" description="Peptidase S8/S53" evidence="10">
    <location>
        <begin position="139"/>
        <end position="371"/>
    </location>
</feature>
<keyword evidence="4 7" id="KW-0645">Protease</keyword>
<dbReference type="Gene3D" id="3.40.50.200">
    <property type="entry name" value="Peptidase S8/S53 domain"/>
    <property type="match status" value="1"/>
</dbReference>
<dbReference type="InterPro" id="IPR023828">
    <property type="entry name" value="Peptidase_S8_Ser-AS"/>
</dbReference>
<dbReference type="GO" id="GO:0005576">
    <property type="term" value="C:extracellular region"/>
    <property type="evidence" value="ECO:0007669"/>
    <property type="project" value="UniProtKB-SubCell"/>
</dbReference>
<organism evidence="12 13">
    <name type="scientific">Tumebacillus avium</name>
    <dbReference type="NCBI Taxonomy" id="1903704"/>
    <lineage>
        <taxon>Bacteria</taxon>
        <taxon>Bacillati</taxon>
        <taxon>Bacillota</taxon>
        <taxon>Bacilli</taxon>
        <taxon>Bacillales</taxon>
        <taxon>Alicyclobacillaceae</taxon>
        <taxon>Tumebacillus</taxon>
    </lineage>
</organism>
<evidence type="ECO:0000256" key="6">
    <source>
        <dbReference type="ARBA" id="ARBA00022825"/>
    </source>
</evidence>
<feature type="domain" description="Fervidolysin-like N-terminal prodomain" evidence="11">
    <location>
        <begin position="29"/>
        <end position="104"/>
    </location>
</feature>
<dbReference type="InterPro" id="IPR054399">
    <property type="entry name" value="Fervidolysin-like_N_prodom"/>
</dbReference>
<evidence type="ECO:0000313" key="13">
    <source>
        <dbReference type="Proteomes" id="UP000195437"/>
    </source>
</evidence>
<dbReference type="InterPro" id="IPR015500">
    <property type="entry name" value="Peptidase_S8_subtilisin-rel"/>
</dbReference>
<dbReference type="PANTHER" id="PTHR43806:SF11">
    <property type="entry name" value="CEREVISIN-RELATED"/>
    <property type="match status" value="1"/>
</dbReference>
<keyword evidence="5 7" id="KW-0378">Hydrolase</keyword>
<dbReference type="GO" id="GO:0004252">
    <property type="term" value="F:serine-type endopeptidase activity"/>
    <property type="evidence" value="ECO:0007669"/>
    <property type="project" value="UniProtKB-UniRule"/>
</dbReference>
<dbReference type="SUPFAM" id="SSF52743">
    <property type="entry name" value="Subtilisin-like"/>
    <property type="match status" value="1"/>
</dbReference>
<protein>
    <submittedName>
        <fullName evidence="12">Uncharacterized protein</fullName>
    </submittedName>
</protein>
<dbReference type="InterPro" id="IPR034084">
    <property type="entry name" value="Thermitase-like_dom"/>
</dbReference>
<keyword evidence="13" id="KW-1185">Reference proteome</keyword>
<keyword evidence="9" id="KW-0732">Signal</keyword>
<evidence type="ECO:0000259" key="10">
    <source>
        <dbReference type="Pfam" id="PF00082"/>
    </source>
</evidence>
<sequence length="391" mass="39908">MSTFRKLMKPLLAVALTAALLPAATVSAAQPAEQAGVASPATDQVMIKVKPGQTGADIAAKHGAKVKKNLSKAGYQVLKVQAGQSAEELLAKLQGDPAVEAAELDAVYSVNFTPNDPSFASQWHLTKIQAPQAWDYVIGSGVTIAIIDTGVDIQHPDLSSKIVAGYDFVNDDTNADDDQGHGTHVAGIAAASFNNGLQGAGVAPGARIMPVKVLNAAGSGYTSDIIDGLYFAADNGAKVINFSLGGGAYSSTFQTAVNYAWSKGSVVVAAAGNNGNTAVQYPAGYSNVFSVACTTSADAKCSFSTYGTWVDIAAPGQSIYATANGGGMTTMSGTSMSAPVVSGVAALVWQDQGISGTPSTVVNKICSSADKISGTGTYWICGRVNAYRAVM</sequence>
<dbReference type="PROSITE" id="PS00138">
    <property type="entry name" value="SUBTILASE_SER"/>
    <property type="match status" value="1"/>
</dbReference>
<accession>A0A1Y0ITK9</accession>
<dbReference type="PRINTS" id="PR00723">
    <property type="entry name" value="SUBTILISIN"/>
</dbReference>
<dbReference type="GO" id="GO:0006508">
    <property type="term" value="P:proteolysis"/>
    <property type="evidence" value="ECO:0007669"/>
    <property type="project" value="UniProtKB-KW"/>
</dbReference>
<dbReference type="InterPro" id="IPR022398">
    <property type="entry name" value="Peptidase_S8_His-AS"/>
</dbReference>
<proteinExistence type="inferred from homology"/>
<dbReference type="PROSITE" id="PS51892">
    <property type="entry name" value="SUBTILASE"/>
    <property type="match status" value="1"/>
</dbReference>
<evidence type="ECO:0000256" key="4">
    <source>
        <dbReference type="ARBA" id="ARBA00022670"/>
    </source>
</evidence>
<dbReference type="PROSITE" id="PS00137">
    <property type="entry name" value="SUBTILASE_HIS"/>
    <property type="match status" value="1"/>
</dbReference>
<evidence type="ECO:0000256" key="9">
    <source>
        <dbReference type="SAM" id="SignalP"/>
    </source>
</evidence>
<evidence type="ECO:0000256" key="2">
    <source>
        <dbReference type="ARBA" id="ARBA00011073"/>
    </source>
</evidence>
<dbReference type="InterPro" id="IPR000209">
    <property type="entry name" value="Peptidase_S8/S53_dom"/>
</dbReference>
<dbReference type="InterPro" id="IPR050131">
    <property type="entry name" value="Peptidase_S8_subtilisin-like"/>
</dbReference>
<feature type="signal peptide" evidence="9">
    <location>
        <begin position="1"/>
        <end position="28"/>
    </location>
</feature>
<evidence type="ECO:0000256" key="3">
    <source>
        <dbReference type="ARBA" id="ARBA00022525"/>
    </source>
</evidence>
<dbReference type="PANTHER" id="PTHR43806">
    <property type="entry name" value="PEPTIDASE S8"/>
    <property type="match status" value="1"/>
</dbReference>
<evidence type="ECO:0000313" key="12">
    <source>
        <dbReference type="EMBL" id="ARU62805.1"/>
    </source>
</evidence>
<dbReference type="Pfam" id="PF00082">
    <property type="entry name" value="Peptidase_S8"/>
    <property type="match status" value="1"/>
</dbReference>
<gene>
    <name evidence="12" type="ORF">CBW65_18875</name>
</gene>
<evidence type="ECO:0000256" key="8">
    <source>
        <dbReference type="RuleBase" id="RU003355"/>
    </source>
</evidence>
<comment type="subcellular location">
    <subcellularLocation>
        <location evidence="1">Secreted</location>
    </subcellularLocation>
</comment>
<keyword evidence="3" id="KW-0964">Secreted</keyword>
<comment type="similarity">
    <text evidence="2 7 8">Belongs to the peptidase S8 family.</text>
</comment>
<evidence type="ECO:0000256" key="1">
    <source>
        <dbReference type="ARBA" id="ARBA00004613"/>
    </source>
</evidence>
<evidence type="ECO:0000256" key="7">
    <source>
        <dbReference type="PROSITE-ProRule" id="PRU01240"/>
    </source>
</evidence>
<dbReference type="OrthoDB" id="9798386at2"/>
<name>A0A1Y0ITK9_9BACL</name>
<dbReference type="AlphaFoldDB" id="A0A1Y0ITK9"/>